<dbReference type="InParanoid" id="A0A0V0QC45"/>
<evidence type="ECO:0000313" key="3">
    <source>
        <dbReference type="Proteomes" id="UP000054937"/>
    </source>
</evidence>
<gene>
    <name evidence="2" type="ORF">PPERSA_07874</name>
</gene>
<dbReference type="FunCoup" id="A0A0V0QC45">
    <property type="interactions" value="152"/>
</dbReference>
<dbReference type="OrthoDB" id="414075at2759"/>
<organism evidence="2 3">
    <name type="scientific">Pseudocohnilembus persalinus</name>
    <name type="common">Ciliate</name>
    <dbReference type="NCBI Taxonomy" id="266149"/>
    <lineage>
        <taxon>Eukaryota</taxon>
        <taxon>Sar</taxon>
        <taxon>Alveolata</taxon>
        <taxon>Ciliophora</taxon>
        <taxon>Intramacronucleata</taxon>
        <taxon>Oligohymenophorea</taxon>
        <taxon>Scuticociliatia</taxon>
        <taxon>Philasterida</taxon>
        <taxon>Pseudocohnilembidae</taxon>
        <taxon>Pseudocohnilembus</taxon>
    </lineage>
</organism>
<name>A0A0V0QC45_PSEPJ</name>
<dbReference type="InterPro" id="IPR051181">
    <property type="entry name" value="CAF1_poly(A)_ribonucleases"/>
</dbReference>
<dbReference type="GO" id="GO:0003723">
    <property type="term" value="F:RNA binding"/>
    <property type="evidence" value="ECO:0007669"/>
    <property type="project" value="TreeGrafter"/>
</dbReference>
<dbReference type="PANTHER" id="PTHR15092:SF22">
    <property type="entry name" value="POLY(A)-SPECIFIC RIBONUCLEASE PNLDC1"/>
    <property type="match status" value="1"/>
</dbReference>
<accession>A0A0V0QC45</accession>
<dbReference type="InterPro" id="IPR006941">
    <property type="entry name" value="RNase_CAF1"/>
</dbReference>
<dbReference type="InterPro" id="IPR036397">
    <property type="entry name" value="RNaseH_sf"/>
</dbReference>
<protein>
    <submittedName>
        <fullName evidence="2">Ribonuclease H-like domain</fullName>
    </submittedName>
</protein>
<dbReference type="SUPFAM" id="SSF53098">
    <property type="entry name" value="Ribonuclease H-like"/>
    <property type="match status" value="1"/>
</dbReference>
<dbReference type="Pfam" id="PF04857">
    <property type="entry name" value="CAF1"/>
    <property type="match status" value="1"/>
</dbReference>
<comment type="caution">
    <text evidence="2">The sequence shown here is derived from an EMBL/GenBank/DDBJ whole genome shotgun (WGS) entry which is preliminary data.</text>
</comment>
<dbReference type="Gene3D" id="3.30.420.10">
    <property type="entry name" value="Ribonuclease H-like superfamily/Ribonuclease H"/>
    <property type="match status" value="2"/>
</dbReference>
<evidence type="ECO:0000313" key="2">
    <source>
        <dbReference type="EMBL" id="KRW99797.1"/>
    </source>
</evidence>
<dbReference type="OMA" id="SCDRASC"/>
<sequence length="543" mass="65435">MSGIVSKQQLEFDLPFEIYNKKKQVAEQFSIIQIGISIFTQESDNEYKAYPFNFYVFPRKNDMYNPIISFQLGSIEFNTQYDMDYNRWIKKGISYFPKNMGKEKMQKFKELIVSGKNVESQLSLEQIWNKLDEDRKQITKQIIAEIDIWRYNDTEQIQDFKTNGIRIWYIRDYLIKYLNQNKKIDEEFVIVPSLNKNEYDIKIRKLKISEDLQKNPNKIKNILEDEKIKMVEQEFESYKQFLNVMEIIWERKLPIIGHNCLMDHLFTYRSFYDSLPSYKEWKDQLIKLYPEMYDTKQIMEKLKQKNFFYQKNQIVQNQENNMEIEENKEEITQHLNIGDTSLENVKKYINVNKHLFTQELKVTIPEGFTDYTKGDSENYHEAGFDSYLTGLVFLNLQKNFKETVEAEKNIFNIRNKLYFIKFGADDLKKDNSLVYVVKENSPSNLQKQQQNNYQMIDNKRQEEIKSKFQTQLLENKVQFYFQINGYGFIILPEKYLNQDEEIQQEFIRKIVGLKACKFQVSTFPEYFLKIQALDDQENKKKKQ</sequence>
<dbReference type="Proteomes" id="UP000054937">
    <property type="component" value="Unassembled WGS sequence"/>
</dbReference>
<proteinExistence type="inferred from homology"/>
<dbReference type="InterPro" id="IPR012337">
    <property type="entry name" value="RNaseH-like_sf"/>
</dbReference>
<comment type="similarity">
    <text evidence="1">Belongs to the CAF1 family.</text>
</comment>
<evidence type="ECO:0000256" key="1">
    <source>
        <dbReference type="ARBA" id="ARBA00008372"/>
    </source>
</evidence>
<dbReference type="AlphaFoldDB" id="A0A0V0QC45"/>
<dbReference type="EMBL" id="LDAU01000204">
    <property type="protein sequence ID" value="KRW99797.1"/>
    <property type="molecule type" value="Genomic_DNA"/>
</dbReference>
<reference evidence="2 3" key="1">
    <citation type="journal article" date="2015" name="Sci. Rep.">
        <title>Genome of the facultative scuticociliatosis pathogen Pseudocohnilembus persalinus provides insight into its virulence through horizontal gene transfer.</title>
        <authorList>
            <person name="Xiong J."/>
            <person name="Wang G."/>
            <person name="Cheng J."/>
            <person name="Tian M."/>
            <person name="Pan X."/>
            <person name="Warren A."/>
            <person name="Jiang C."/>
            <person name="Yuan D."/>
            <person name="Miao W."/>
        </authorList>
    </citation>
    <scope>NUCLEOTIDE SEQUENCE [LARGE SCALE GENOMIC DNA]</scope>
    <source>
        <strain evidence="2">36N120E</strain>
    </source>
</reference>
<dbReference type="GO" id="GO:0000175">
    <property type="term" value="F:3'-5'-RNA exonuclease activity"/>
    <property type="evidence" value="ECO:0007669"/>
    <property type="project" value="TreeGrafter"/>
</dbReference>
<dbReference type="PANTHER" id="PTHR15092">
    <property type="entry name" value="POLY A -SPECIFIC RIBONUCLEASE/TARGET OF EGR1, MEMBER 1"/>
    <property type="match status" value="1"/>
</dbReference>
<keyword evidence="3" id="KW-1185">Reference proteome</keyword>